<dbReference type="SUPFAM" id="SSF52540">
    <property type="entry name" value="P-loop containing nucleoside triphosphate hydrolases"/>
    <property type="match status" value="1"/>
</dbReference>
<dbReference type="Gene3D" id="3.40.50.300">
    <property type="entry name" value="P-loop containing nucleotide triphosphate hydrolases"/>
    <property type="match status" value="1"/>
</dbReference>
<organism evidence="3 4">
    <name type="scientific">Platanthera guangdongensis</name>
    <dbReference type="NCBI Taxonomy" id="2320717"/>
    <lineage>
        <taxon>Eukaryota</taxon>
        <taxon>Viridiplantae</taxon>
        <taxon>Streptophyta</taxon>
        <taxon>Embryophyta</taxon>
        <taxon>Tracheophyta</taxon>
        <taxon>Spermatophyta</taxon>
        <taxon>Magnoliopsida</taxon>
        <taxon>Liliopsida</taxon>
        <taxon>Asparagales</taxon>
        <taxon>Orchidaceae</taxon>
        <taxon>Orchidoideae</taxon>
        <taxon>Orchideae</taxon>
        <taxon>Orchidinae</taxon>
        <taxon>Platanthera</taxon>
    </lineage>
</organism>
<evidence type="ECO:0000256" key="1">
    <source>
        <dbReference type="SAM" id="MobiDB-lite"/>
    </source>
</evidence>
<evidence type="ECO:0000313" key="4">
    <source>
        <dbReference type="Proteomes" id="UP001412067"/>
    </source>
</evidence>
<keyword evidence="2" id="KW-0472">Membrane</keyword>
<dbReference type="Proteomes" id="UP001412067">
    <property type="component" value="Unassembled WGS sequence"/>
</dbReference>
<name>A0ABR2MV81_9ASPA</name>
<feature type="region of interest" description="Disordered" evidence="1">
    <location>
        <begin position="1"/>
        <end position="29"/>
    </location>
</feature>
<accession>A0ABR2MV81</accession>
<dbReference type="PANTHER" id="PTHR14241">
    <property type="entry name" value="INTERFERON-INDUCED PROTEIN 44"/>
    <property type="match status" value="1"/>
</dbReference>
<dbReference type="CDD" id="cd00882">
    <property type="entry name" value="Ras_like_GTPase"/>
    <property type="match status" value="1"/>
</dbReference>
<keyword evidence="2" id="KW-0812">Transmembrane</keyword>
<comment type="caution">
    <text evidence="3">The sequence shown here is derived from an EMBL/GenBank/DDBJ whole genome shotgun (WGS) entry which is preliminary data.</text>
</comment>
<reference evidence="3 4" key="1">
    <citation type="journal article" date="2022" name="Nat. Plants">
        <title>Genomes of leafy and leafless Platanthera orchids illuminate the evolution of mycoheterotrophy.</title>
        <authorList>
            <person name="Li M.H."/>
            <person name="Liu K.W."/>
            <person name="Li Z."/>
            <person name="Lu H.C."/>
            <person name="Ye Q.L."/>
            <person name="Zhang D."/>
            <person name="Wang J.Y."/>
            <person name="Li Y.F."/>
            <person name="Zhong Z.M."/>
            <person name="Liu X."/>
            <person name="Yu X."/>
            <person name="Liu D.K."/>
            <person name="Tu X.D."/>
            <person name="Liu B."/>
            <person name="Hao Y."/>
            <person name="Liao X.Y."/>
            <person name="Jiang Y.T."/>
            <person name="Sun W.H."/>
            <person name="Chen J."/>
            <person name="Chen Y.Q."/>
            <person name="Ai Y."/>
            <person name="Zhai J.W."/>
            <person name="Wu S.S."/>
            <person name="Zhou Z."/>
            <person name="Hsiao Y.Y."/>
            <person name="Wu W.L."/>
            <person name="Chen Y.Y."/>
            <person name="Lin Y.F."/>
            <person name="Hsu J.L."/>
            <person name="Li C.Y."/>
            <person name="Wang Z.W."/>
            <person name="Zhao X."/>
            <person name="Zhong W.Y."/>
            <person name="Ma X.K."/>
            <person name="Ma L."/>
            <person name="Huang J."/>
            <person name="Chen G.Z."/>
            <person name="Huang M.Z."/>
            <person name="Huang L."/>
            <person name="Peng D.H."/>
            <person name="Luo Y.B."/>
            <person name="Zou S.Q."/>
            <person name="Chen S.P."/>
            <person name="Lan S."/>
            <person name="Tsai W.C."/>
            <person name="Van de Peer Y."/>
            <person name="Liu Z.J."/>
        </authorList>
    </citation>
    <scope>NUCLEOTIDE SEQUENCE [LARGE SCALE GENOMIC DNA]</scope>
    <source>
        <strain evidence="3">Lor288</strain>
    </source>
</reference>
<feature type="transmembrane region" description="Helical" evidence="2">
    <location>
        <begin position="382"/>
        <end position="409"/>
    </location>
</feature>
<gene>
    <name evidence="3" type="ORF">KSP40_PGU021162</name>
</gene>
<evidence type="ECO:0000313" key="3">
    <source>
        <dbReference type="EMBL" id="KAK8967599.1"/>
    </source>
</evidence>
<sequence>MRSTVPPLRPGGGVEPDGDMHGDGDGESEASVPSFFWWRSLPENEGGGGFGMPKAAVAATKAGKARMKVVREMERLAAAAADSIDELRHRLLTYRAGDLWFPAGGAGRQDTDIPPVITLLLLGFAGVGKSSLVNLMYSVLGRSGFVPFAHTSSSTGEDGGTLSLEEHNVLRSMKSGFCVFDSPGLNYSRISDGLDEVSQWLEDGVRHRQLCLTSSSSSAGSFPSTSTSSSSAAAGNRFARRRVNCAVVVASLSELHQSIASGHLQCLDATRQLFHHPSIRDTCIEQFDLITISSESDDGPILVLTHGDELTAEERIDTRIAVCDYLGVAETAGVYDVSCSSEQGLHGDEFDGVTAYAVSEAVYRALVVADRCHPPKPGLKDWLLVALSSVMCALSAFFAFLSCCCTKVSKMNRNYQKIR</sequence>
<evidence type="ECO:0000256" key="2">
    <source>
        <dbReference type="SAM" id="Phobius"/>
    </source>
</evidence>
<proteinExistence type="predicted"/>
<protein>
    <submittedName>
        <fullName evidence="3">Uncharacterized protein</fullName>
    </submittedName>
</protein>
<dbReference type="EMBL" id="JBBWWR010000004">
    <property type="protein sequence ID" value="KAK8967599.1"/>
    <property type="molecule type" value="Genomic_DNA"/>
</dbReference>
<dbReference type="InterPro" id="IPR027417">
    <property type="entry name" value="P-loop_NTPase"/>
</dbReference>
<keyword evidence="2" id="KW-1133">Transmembrane helix</keyword>
<keyword evidence="4" id="KW-1185">Reference proteome</keyword>
<dbReference type="PANTHER" id="PTHR14241:SF24">
    <property type="entry name" value="G DOMAIN-CONTAINING PROTEIN"/>
    <property type="match status" value="1"/>
</dbReference>